<dbReference type="AlphaFoldDB" id="A0A2A3X038"/>
<feature type="compositionally biased region" description="Basic and acidic residues" evidence="1">
    <location>
        <begin position="263"/>
        <end position="275"/>
    </location>
</feature>
<feature type="transmembrane region" description="Helical" evidence="2">
    <location>
        <begin position="136"/>
        <end position="163"/>
    </location>
</feature>
<keyword evidence="2" id="KW-0472">Membrane</keyword>
<feature type="region of interest" description="Disordered" evidence="1">
    <location>
        <begin position="244"/>
        <end position="275"/>
    </location>
</feature>
<evidence type="ECO:0000256" key="1">
    <source>
        <dbReference type="SAM" id="MobiDB-lite"/>
    </source>
</evidence>
<dbReference type="EMBL" id="NRGX01000001">
    <property type="protein sequence ID" value="PCC17009.1"/>
    <property type="molecule type" value="Genomic_DNA"/>
</dbReference>
<keyword evidence="2" id="KW-1133">Transmembrane helix</keyword>
<reference evidence="3 4" key="1">
    <citation type="journal article" date="2017" name="Elife">
        <title>Extensive horizontal gene transfer in cheese-associated bacteria.</title>
        <authorList>
            <person name="Bonham K.S."/>
            <person name="Wolfe B.E."/>
            <person name="Dutton R.J."/>
        </authorList>
    </citation>
    <scope>NUCLEOTIDE SEQUENCE [LARGE SCALE GENOMIC DNA]</scope>
    <source>
        <strain evidence="3 4">JB5</strain>
    </source>
</reference>
<dbReference type="Proteomes" id="UP000218377">
    <property type="component" value="Unassembled WGS sequence"/>
</dbReference>
<organism evidence="3 4">
    <name type="scientific">Brevibacterium aurantiacum</name>
    <dbReference type="NCBI Taxonomy" id="273384"/>
    <lineage>
        <taxon>Bacteria</taxon>
        <taxon>Bacillati</taxon>
        <taxon>Actinomycetota</taxon>
        <taxon>Actinomycetes</taxon>
        <taxon>Micrococcales</taxon>
        <taxon>Brevibacteriaceae</taxon>
        <taxon>Brevibacterium</taxon>
    </lineage>
</organism>
<accession>A0A2A3X038</accession>
<feature type="transmembrane region" description="Helical" evidence="2">
    <location>
        <begin position="217"/>
        <end position="235"/>
    </location>
</feature>
<name>A0A2A3X038_BREAU</name>
<dbReference type="RefSeq" id="WP_096157217.1">
    <property type="nucleotide sequence ID" value="NZ_JBQDTZ010000013.1"/>
</dbReference>
<gene>
    <name evidence="3" type="ORF">CIK79_01110</name>
</gene>
<protein>
    <submittedName>
        <fullName evidence="3">Uncharacterized protein</fullName>
    </submittedName>
</protein>
<evidence type="ECO:0000313" key="3">
    <source>
        <dbReference type="EMBL" id="PCC17009.1"/>
    </source>
</evidence>
<proteinExistence type="predicted"/>
<comment type="caution">
    <text evidence="3">The sequence shown here is derived from an EMBL/GenBank/DDBJ whole genome shotgun (WGS) entry which is preliminary data.</text>
</comment>
<evidence type="ECO:0000256" key="2">
    <source>
        <dbReference type="SAM" id="Phobius"/>
    </source>
</evidence>
<keyword evidence="2" id="KW-0812">Transmembrane</keyword>
<sequence>MTESSRVVATTSYSGSAFEREYSVTAKHTPWKTTVTAVSIDDVEYPIGRRTHSDGEDAPEVEIRASGWLMARLKVRRRSADGSMEAQEEVYVTSAVAGSAGEVEVRKDLDVVPLLPEDGSRSEARERRRAAHPERYALVSGLTMLIRLLLPLLGLGTLFAWLFDPIMRWMTEIVLPLFEPFTQWLQAVFAPVGQFLEWLFNLLFGWIPDISLGVPDWVTTTFRIGMLVLLAYFASRSNLKRRQKKLEESQADSTGETAPESEGEQRQDDRQRQQS</sequence>
<evidence type="ECO:0000313" key="4">
    <source>
        <dbReference type="Proteomes" id="UP000218377"/>
    </source>
</evidence>